<evidence type="ECO:0000256" key="11">
    <source>
        <dbReference type="SAM" id="SignalP"/>
    </source>
</evidence>
<keyword evidence="6" id="KW-0064">Aspartyl protease</keyword>
<keyword evidence="5 11" id="KW-0732">Signal</keyword>
<keyword evidence="3 13" id="KW-0645">Protease</keyword>
<dbReference type="SUPFAM" id="SSF50630">
    <property type="entry name" value="Acid proteases"/>
    <property type="match status" value="1"/>
</dbReference>
<comment type="subcellular location">
    <subcellularLocation>
        <location evidence="1">Membrane</location>
        <topology evidence="1">Single-pass type I membrane protein</topology>
    </subcellularLocation>
</comment>
<accession>A0A1C6YQ50</accession>
<feature type="chain" id="PRO_5008751583" evidence="11">
    <location>
        <begin position="24"/>
        <end position="601"/>
    </location>
</feature>
<proteinExistence type="inferred from homology"/>
<dbReference type="PANTHER" id="PTHR13683">
    <property type="entry name" value="ASPARTYL PROTEASES"/>
    <property type="match status" value="1"/>
</dbReference>
<sequence>MSQRYIVLLHCVFLLLSLFKADCYSLQSHSNSKAKHSHNSGCVHGKVGVLRSIGKRDHRANSSFLRVHDDEATDFYNLKLHEKNFRWSLPLALGSEKSVVDLVLTLGNSSTAFYCHDETKPVSEIDVLGYDLSKSKDLKYVDCKSAECTEIVGANKCLVLDEYFKQLKGYTLRKKNCKSKFCDYVNSMTFLSMNDPAVDKNASVCPFDHKIDSDEIKGFYFNDSFLINKDKKITYDYFGCITENKSLNINADTYGVIGLTNNHQADKKYSSILNSFVSNSTSKKNIFGLCLIEGGGFISFGGHDKAALGPVPPAKEVVDTALDTSDYDDSDLTYKNTLLSVNESDGLIWVDYAGPTTESYKIKVTKINFNVTDDSSEHEINKEFTLDTYDYFISLPREVSTKLTEQINKICKGLGEKCKYIQESGSFHMASEHLGSFPILEFSFGEHKVMVHPQDYIIDNGDNNYKVLVKHAESNGHLGVPFFLNKYIIFDNEQKKLGIAQSKCQTANAFEPTPSTGKVPEKPKVPGEVVVVPGEDKGPGEVIVVPGEDKGPGEHKEPGEVVVVPEDGEDKSFYEKNKTAILAVSGVAISGSIIGSIFYLL</sequence>
<evidence type="ECO:0000256" key="6">
    <source>
        <dbReference type="ARBA" id="ARBA00022750"/>
    </source>
</evidence>
<dbReference type="GO" id="GO:0016020">
    <property type="term" value="C:membrane"/>
    <property type="evidence" value="ECO:0007669"/>
    <property type="project" value="UniProtKB-SubCell"/>
</dbReference>
<reference evidence="13 14" key="1">
    <citation type="submission" date="2016-08" db="EMBL/GenBank/DDBJ databases">
        <authorList>
            <consortium name="Pathogen Informatics"/>
        </authorList>
    </citation>
    <scope>NUCLEOTIDE SEQUENCE [LARGE SCALE GENOMIC DNA]</scope>
    <source>
        <strain evidence="13 14">DS</strain>
    </source>
</reference>
<dbReference type="Pfam" id="PF14543">
    <property type="entry name" value="TAXi_N"/>
    <property type="match status" value="1"/>
</dbReference>
<evidence type="ECO:0000256" key="3">
    <source>
        <dbReference type="ARBA" id="ARBA00022670"/>
    </source>
</evidence>
<dbReference type="PROSITE" id="PS51767">
    <property type="entry name" value="PEPTIDASE_A1"/>
    <property type="match status" value="1"/>
</dbReference>
<evidence type="ECO:0000256" key="1">
    <source>
        <dbReference type="ARBA" id="ARBA00004479"/>
    </source>
</evidence>
<keyword evidence="9 10" id="KW-0472">Membrane</keyword>
<protein>
    <submittedName>
        <fullName evidence="13">Aspartyl protease, putative</fullName>
    </submittedName>
</protein>
<keyword evidence="7" id="KW-0378">Hydrolase</keyword>
<evidence type="ECO:0000256" key="7">
    <source>
        <dbReference type="ARBA" id="ARBA00022801"/>
    </source>
</evidence>
<evidence type="ECO:0000256" key="2">
    <source>
        <dbReference type="ARBA" id="ARBA00007447"/>
    </source>
</evidence>
<dbReference type="Proteomes" id="UP000507536">
    <property type="component" value="Chromosome 14"/>
</dbReference>
<organism evidence="13 14">
    <name type="scientific">Plasmodium chabaudi adami</name>
    <dbReference type="NCBI Taxonomy" id="5826"/>
    <lineage>
        <taxon>Eukaryota</taxon>
        <taxon>Sar</taxon>
        <taxon>Alveolata</taxon>
        <taxon>Apicomplexa</taxon>
        <taxon>Aconoidasida</taxon>
        <taxon>Haemosporida</taxon>
        <taxon>Plasmodiidae</taxon>
        <taxon>Plasmodium</taxon>
        <taxon>Plasmodium (Vinckeia)</taxon>
    </lineage>
</organism>
<evidence type="ECO:0000256" key="4">
    <source>
        <dbReference type="ARBA" id="ARBA00022692"/>
    </source>
</evidence>
<comment type="similarity">
    <text evidence="2">Belongs to the peptidase A1 family.</text>
</comment>
<feature type="domain" description="Peptidase A1" evidence="12">
    <location>
        <begin position="87"/>
        <end position="500"/>
    </location>
</feature>
<keyword evidence="4 10" id="KW-0812">Transmembrane</keyword>
<dbReference type="AlphaFoldDB" id="A0A1C6YQ50"/>
<dbReference type="Pfam" id="PF00026">
    <property type="entry name" value="Asp"/>
    <property type="match status" value="1"/>
</dbReference>
<feature type="signal peptide" evidence="11">
    <location>
        <begin position="1"/>
        <end position="23"/>
    </location>
</feature>
<evidence type="ECO:0000256" key="8">
    <source>
        <dbReference type="ARBA" id="ARBA00022989"/>
    </source>
</evidence>
<evidence type="ECO:0000256" key="9">
    <source>
        <dbReference type="ARBA" id="ARBA00023136"/>
    </source>
</evidence>
<dbReference type="InterPro" id="IPR033121">
    <property type="entry name" value="PEPTIDASE_A1"/>
</dbReference>
<name>A0A1C6YQ50_PLACE</name>
<dbReference type="GO" id="GO:0006508">
    <property type="term" value="P:proteolysis"/>
    <property type="evidence" value="ECO:0007669"/>
    <property type="project" value="UniProtKB-KW"/>
</dbReference>
<evidence type="ECO:0000256" key="10">
    <source>
        <dbReference type="SAM" id="Phobius"/>
    </source>
</evidence>
<feature type="transmembrane region" description="Helical" evidence="10">
    <location>
        <begin position="580"/>
        <end position="600"/>
    </location>
</feature>
<evidence type="ECO:0000313" key="13">
    <source>
        <dbReference type="EMBL" id="SCM25531.1"/>
    </source>
</evidence>
<dbReference type="InterPro" id="IPR001461">
    <property type="entry name" value="Aspartic_peptidase_A1"/>
</dbReference>
<dbReference type="InterPro" id="IPR021109">
    <property type="entry name" value="Peptidase_aspartic_dom_sf"/>
</dbReference>
<dbReference type="Gene3D" id="2.40.70.10">
    <property type="entry name" value="Acid Proteases"/>
    <property type="match status" value="2"/>
</dbReference>
<dbReference type="PANTHER" id="PTHR13683:SF375">
    <property type="entry name" value="PEPTIDASE A1 DOMAIN-CONTAINING PROTEIN"/>
    <property type="match status" value="1"/>
</dbReference>
<gene>
    <name evidence="13" type="ORF">PCHDS_000472000</name>
</gene>
<evidence type="ECO:0000259" key="12">
    <source>
        <dbReference type="PROSITE" id="PS51767"/>
    </source>
</evidence>
<evidence type="ECO:0000313" key="14">
    <source>
        <dbReference type="Proteomes" id="UP000507536"/>
    </source>
</evidence>
<dbReference type="GO" id="GO:0004190">
    <property type="term" value="F:aspartic-type endopeptidase activity"/>
    <property type="evidence" value="ECO:0007669"/>
    <property type="project" value="UniProtKB-KW"/>
</dbReference>
<dbReference type="EMBL" id="LT608194">
    <property type="protein sequence ID" value="SCM25531.1"/>
    <property type="molecule type" value="Genomic_DNA"/>
</dbReference>
<keyword evidence="8 10" id="KW-1133">Transmembrane helix</keyword>
<evidence type="ECO:0000256" key="5">
    <source>
        <dbReference type="ARBA" id="ARBA00022729"/>
    </source>
</evidence>
<dbReference type="InterPro" id="IPR032861">
    <property type="entry name" value="TAXi_N"/>
</dbReference>